<evidence type="ECO:0000256" key="1">
    <source>
        <dbReference type="ARBA" id="ARBA00022801"/>
    </source>
</evidence>
<dbReference type="GO" id="GO:0016787">
    <property type="term" value="F:hydrolase activity"/>
    <property type="evidence" value="ECO:0007669"/>
    <property type="project" value="UniProtKB-KW"/>
</dbReference>
<dbReference type="SUPFAM" id="SSF53474">
    <property type="entry name" value="alpha/beta-Hydrolases"/>
    <property type="match status" value="1"/>
</dbReference>
<evidence type="ECO:0000313" key="3">
    <source>
        <dbReference type="EMBL" id="VFJ75837.1"/>
    </source>
</evidence>
<dbReference type="InterPro" id="IPR000073">
    <property type="entry name" value="AB_hydrolase_1"/>
</dbReference>
<reference evidence="4" key="1">
    <citation type="submission" date="2019-02" db="EMBL/GenBank/DDBJ databases">
        <authorList>
            <person name="Gruber-Vodicka R. H."/>
            <person name="Seah K. B. B."/>
        </authorList>
    </citation>
    <scope>NUCLEOTIDE SEQUENCE</scope>
    <source>
        <strain evidence="4">BECK_BZ163</strain>
        <strain evidence="5">BECK_BZ164</strain>
        <strain evidence="3">BECK_BZ165</strain>
    </source>
</reference>
<dbReference type="InterPro" id="IPR050266">
    <property type="entry name" value="AB_hydrolase_sf"/>
</dbReference>
<dbReference type="Pfam" id="PF12697">
    <property type="entry name" value="Abhydrolase_6"/>
    <property type="match status" value="1"/>
</dbReference>
<feature type="domain" description="AB hydrolase-1" evidence="2">
    <location>
        <begin position="34"/>
        <end position="272"/>
    </location>
</feature>
<dbReference type="EMBL" id="CAADEZ010000900">
    <property type="protein sequence ID" value="VFJ76059.1"/>
    <property type="molecule type" value="Genomic_DNA"/>
</dbReference>
<evidence type="ECO:0000313" key="4">
    <source>
        <dbReference type="EMBL" id="VFJ76059.1"/>
    </source>
</evidence>
<evidence type="ECO:0000259" key="2">
    <source>
        <dbReference type="Pfam" id="PF12697"/>
    </source>
</evidence>
<dbReference type="InterPro" id="IPR029058">
    <property type="entry name" value="AB_hydrolase_fold"/>
</dbReference>
<sequence length="283" mass="32429">MKGFSEQYFMSLGPRGFHRIVYYEWGDPDNDRILLCVHGMTRNGRDFDYFARAMMDNYRVICPDMPGRGKSDWFYVKEDYDYPVYCADVAALIARLRVGTLDWVGTSMGGMIGTVLAAMPNTPIRKLVLNDVGPFISKHALRRIAKYVGADPRFDSLEELDDYVRNINVFFGKLTEEQWKHVARFYSRRTEDGKFALNYDPNISWPLKKEPLADVDLFPVYRAVACQTLLLRGAESDVLLPETAREMQNCGPKATLVEFEGVGHVPTLMPEDQITVVRDWLLS</sequence>
<name>A0A450U184_9GAMM</name>
<dbReference type="Gene3D" id="3.40.50.1820">
    <property type="entry name" value="alpha/beta hydrolase"/>
    <property type="match status" value="1"/>
</dbReference>
<organism evidence="4">
    <name type="scientific">Candidatus Kentrum sp. FM</name>
    <dbReference type="NCBI Taxonomy" id="2126340"/>
    <lineage>
        <taxon>Bacteria</taxon>
        <taxon>Pseudomonadati</taxon>
        <taxon>Pseudomonadota</taxon>
        <taxon>Gammaproteobacteria</taxon>
        <taxon>Candidatus Kentrum</taxon>
    </lineage>
</organism>
<gene>
    <name evidence="4" type="ORF">BECKFM1743A_GA0114220_109002</name>
    <name evidence="5" type="ORF">BECKFM1743B_GA0114221_109501</name>
    <name evidence="3" type="ORF">BECKFM1743C_GA0114222_108832</name>
</gene>
<protein>
    <submittedName>
        <fullName evidence="4">Pimeloyl-ACP methyl ester carboxylesterase</fullName>
    </submittedName>
</protein>
<keyword evidence="1" id="KW-0378">Hydrolase</keyword>
<proteinExistence type="predicted"/>
<dbReference type="PANTHER" id="PTHR43798">
    <property type="entry name" value="MONOACYLGLYCEROL LIPASE"/>
    <property type="match status" value="1"/>
</dbReference>
<dbReference type="PANTHER" id="PTHR43798:SF31">
    <property type="entry name" value="AB HYDROLASE SUPERFAMILY PROTEIN YCLE"/>
    <property type="match status" value="1"/>
</dbReference>
<evidence type="ECO:0000313" key="5">
    <source>
        <dbReference type="EMBL" id="VFK23830.1"/>
    </source>
</evidence>
<dbReference type="PRINTS" id="PR00111">
    <property type="entry name" value="ABHYDROLASE"/>
</dbReference>
<dbReference type="GO" id="GO:0016020">
    <property type="term" value="C:membrane"/>
    <property type="evidence" value="ECO:0007669"/>
    <property type="project" value="TreeGrafter"/>
</dbReference>
<dbReference type="EMBL" id="CAADFA010000883">
    <property type="protein sequence ID" value="VFJ75837.1"/>
    <property type="molecule type" value="Genomic_DNA"/>
</dbReference>
<accession>A0A450U184</accession>
<dbReference type="AlphaFoldDB" id="A0A450U184"/>
<dbReference type="EMBL" id="CAADFL010000950">
    <property type="protein sequence ID" value="VFK23830.1"/>
    <property type="molecule type" value="Genomic_DNA"/>
</dbReference>